<evidence type="ECO:0000313" key="3">
    <source>
        <dbReference type="Proteomes" id="UP000800097"/>
    </source>
</evidence>
<evidence type="ECO:0000256" key="1">
    <source>
        <dbReference type="SAM" id="MobiDB-lite"/>
    </source>
</evidence>
<gene>
    <name evidence="2" type="ORF">EI97DRAFT_258023</name>
</gene>
<protein>
    <submittedName>
        <fullName evidence="2">Uncharacterized protein</fullName>
    </submittedName>
</protein>
<organism evidence="2 3">
    <name type="scientific">Westerdykella ornata</name>
    <dbReference type="NCBI Taxonomy" id="318751"/>
    <lineage>
        <taxon>Eukaryota</taxon>
        <taxon>Fungi</taxon>
        <taxon>Dikarya</taxon>
        <taxon>Ascomycota</taxon>
        <taxon>Pezizomycotina</taxon>
        <taxon>Dothideomycetes</taxon>
        <taxon>Pleosporomycetidae</taxon>
        <taxon>Pleosporales</taxon>
        <taxon>Sporormiaceae</taxon>
        <taxon>Westerdykella</taxon>
    </lineage>
</organism>
<reference evidence="2" key="1">
    <citation type="journal article" date="2020" name="Stud. Mycol.">
        <title>101 Dothideomycetes genomes: a test case for predicting lifestyles and emergence of pathogens.</title>
        <authorList>
            <person name="Haridas S."/>
            <person name="Albert R."/>
            <person name="Binder M."/>
            <person name="Bloem J."/>
            <person name="Labutti K."/>
            <person name="Salamov A."/>
            <person name="Andreopoulos B."/>
            <person name="Baker S."/>
            <person name="Barry K."/>
            <person name="Bills G."/>
            <person name="Bluhm B."/>
            <person name="Cannon C."/>
            <person name="Castanera R."/>
            <person name="Culley D."/>
            <person name="Daum C."/>
            <person name="Ezra D."/>
            <person name="Gonzalez J."/>
            <person name="Henrissat B."/>
            <person name="Kuo A."/>
            <person name="Liang C."/>
            <person name="Lipzen A."/>
            <person name="Lutzoni F."/>
            <person name="Magnuson J."/>
            <person name="Mondo S."/>
            <person name="Nolan M."/>
            <person name="Ohm R."/>
            <person name="Pangilinan J."/>
            <person name="Park H.-J."/>
            <person name="Ramirez L."/>
            <person name="Alfaro M."/>
            <person name="Sun H."/>
            <person name="Tritt A."/>
            <person name="Yoshinaga Y."/>
            <person name="Zwiers L.-H."/>
            <person name="Turgeon B."/>
            <person name="Goodwin S."/>
            <person name="Spatafora J."/>
            <person name="Crous P."/>
            <person name="Grigoriev I."/>
        </authorList>
    </citation>
    <scope>NUCLEOTIDE SEQUENCE</scope>
    <source>
        <strain evidence="2">CBS 379.55</strain>
    </source>
</reference>
<keyword evidence="3" id="KW-1185">Reference proteome</keyword>
<name>A0A6A6JQL7_WESOR</name>
<dbReference type="GeneID" id="54547371"/>
<dbReference type="Proteomes" id="UP000800097">
    <property type="component" value="Unassembled WGS sequence"/>
</dbReference>
<dbReference type="AlphaFoldDB" id="A0A6A6JQL7"/>
<sequence>MPYHSIASTNVPLQDKIHHASVRREDPSNFGNEHLWTGAYLSRYTSAPLAIYTGRLLYPCSTHRVCAEGVFRTRNLDRNPCYQPHHMRQHHGARRLQRPCRNKGLKATPNQGAKDRRACAGSRDGPLGPQGVCCCRIRRLRSCSKTFAIGSE</sequence>
<evidence type="ECO:0000313" key="2">
    <source>
        <dbReference type="EMBL" id="KAF2278555.1"/>
    </source>
</evidence>
<accession>A0A6A6JQL7</accession>
<dbReference type="EMBL" id="ML986488">
    <property type="protein sequence ID" value="KAF2278555.1"/>
    <property type="molecule type" value="Genomic_DNA"/>
</dbReference>
<feature type="region of interest" description="Disordered" evidence="1">
    <location>
        <begin position="102"/>
        <end position="121"/>
    </location>
</feature>
<proteinExistence type="predicted"/>
<dbReference type="RefSeq" id="XP_033656094.1">
    <property type="nucleotide sequence ID" value="XM_033794196.1"/>
</dbReference>